<dbReference type="InterPro" id="IPR021508">
    <property type="entry name" value="Gp17-like"/>
</dbReference>
<organism evidence="1 2">
    <name type="scientific">Acinetobacter colistiniresistens</name>
    <dbReference type="NCBI Taxonomy" id="280145"/>
    <lineage>
        <taxon>Bacteria</taxon>
        <taxon>Pseudomonadati</taxon>
        <taxon>Pseudomonadota</taxon>
        <taxon>Gammaproteobacteria</taxon>
        <taxon>Moraxellales</taxon>
        <taxon>Moraxellaceae</taxon>
        <taxon>Acinetobacter</taxon>
    </lineage>
</organism>
<dbReference type="EMBL" id="VMTP01000087">
    <property type="protein sequence ID" value="TVT78611.1"/>
    <property type="molecule type" value="Genomic_DNA"/>
</dbReference>
<evidence type="ECO:0000313" key="2">
    <source>
        <dbReference type="Proteomes" id="UP000316981"/>
    </source>
</evidence>
<evidence type="ECO:0000313" key="1">
    <source>
        <dbReference type="EMBL" id="TVT78611.1"/>
    </source>
</evidence>
<reference evidence="1 2" key="1">
    <citation type="submission" date="2019-07" db="EMBL/GenBank/DDBJ databases">
        <title>Draft Genome Sequence of the first blaOXA-58-Harboring Acinetobacter colistiniresistens clinical isolate from Brazil.</title>
        <authorList>
            <person name="Favaro L.S."/>
            <person name="Paula-Petroli S.B."/>
            <person name="Moura C.F."/>
            <person name="Tognim M.C.B."/>
            <person name="Venancio E.J."/>
            <person name="Yamada-Ogatta S.F."/>
            <person name="Carrara-Marroni F.E."/>
        </authorList>
    </citation>
    <scope>NUCLEOTIDE SEQUENCE [LARGE SCALE GENOMIC DNA]</scope>
    <source>
        <strain evidence="1 2">DL</strain>
    </source>
</reference>
<comment type="caution">
    <text evidence="1">The sequence shown here is derived from an EMBL/GenBank/DDBJ whole genome shotgun (WGS) entry which is preliminary data.</text>
</comment>
<proteinExistence type="predicted"/>
<dbReference type="Proteomes" id="UP000316981">
    <property type="component" value="Unassembled WGS sequence"/>
</dbReference>
<protein>
    <submittedName>
        <fullName evidence="1">DUF3168 domain-containing protein</fullName>
    </submittedName>
</protein>
<accession>A0A558EZ24</accession>
<name>A0A558EZ24_9GAMM</name>
<gene>
    <name evidence="1" type="ORF">FPV60_16800</name>
</gene>
<dbReference type="Pfam" id="PF11367">
    <property type="entry name" value="Tail_completion_gp17"/>
    <property type="match status" value="1"/>
</dbReference>
<sequence>MIDVPIFELVKASDDARSLLEADSILRVWRFGSAPDEPKPPYVTWQIIGGIANNNLDSRPDSDHPDIQIDVYGTDDDEVGQVAKAVRDAIELECYLTRYGFADRDPLTGMPHYNFDVSWIINR</sequence>
<dbReference type="RefSeq" id="WP_144583803.1">
    <property type="nucleotide sequence ID" value="NZ_VMTP01000087.1"/>
</dbReference>
<dbReference type="AlphaFoldDB" id="A0A558EZ24"/>